<dbReference type="PANTHER" id="PTHR10696">
    <property type="entry name" value="GAMMA-BUTYROBETAINE HYDROXYLASE-RELATED"/>
    <property type="match status" value="1"/>
</dbReference>
<accession>A0ABP9QU76</accession>
<dbReference type="EMBL" id="BAABJP010000037">
    <property type="protein sequence ID" value="GAA5167568.1"/>
    <property type="molecule type" value="Genomic_DNA"/>
</dbReference>
<keyword evidence="7" id="KW-1185">Reference proteome</keyword>
<evidence type="ECO:0000313" key="6">
    <source>
        <dbReference type="EMBL" id="GAA5167568.1"/>
    </source>
</evidence>
<evidence type="ECO:0000259" key="5">
    <source>
        <dbReference type="Pfam" id="PF02668"/>
    </source>
</evidence>
<comment type="caution">
    <text evidence="6">The sequence shown here is derived from an EMBL/GenBank/DDBJ whole genome shotgun (WGS) entry which is preliminary data.</text>
</comment>
<evidence type="ECO:0000313" key="7">
    <source>
        <dbReference type="Proteomes" id="UP001428817"/>
    </source>
</evidence>
<proteinExistence type="predicted"/>
<dbReference type="InterPro" id="IPR050411">
    <property type="entry name" value="AlphaKG_dependent_hydroxylases"/>
</dbReference>
<keyword evidence="2" id="KW-0560">Oxidoreductase</keyword>
<keyword evidence="3" id="KW-0408">Iron</keyword>
<dbReference type="Gene3D" id="3.60.130.10">
    <property type="entry name" value="Clavaminate synthase-like"/>
    <property type="match status" value="1"/>
</dbReference>
<feature type="domain" description="TauD/TfdA-like" evidence="5">
    <location>
        <begin position="99"/>
        <end position="321"/>
    </location>
</feature>
<sequence>MSTGLADTPTSAVDEINSIAEVTNDQWAIETDAIKAALTEYFGADLAGSEMVPPNDPAELRARLRAAAPQLTGLTDHVRELFAGGACGILYSKLGLAQLDVDDQRKVIYALSALLGDVVWTHPVDNRVVWDVRNQEMTGSPGPKHSSFSENDREAEYHTDASYSSFPDRYFLLYSTRAAECGGGETFLTDGRVLKRELERTEEGRAAVQVLSKTRLPMRVPKAFRKGATVDEAGYSHDLILGESPMWKFRKDKIENGLAKFPEHATPEVRSALDVLYREMDGHADEFCAAIPTDAVLIVDNHLALHGRTGFTDSRRHLLRARFHAAPAS</sequence>
<evidence type="ECO:0000256" key="3">
    <source>
        <dbReference type="ARBA" id="ARBA00023004"/>
    </source>
</evidence>
<dbReference type="Pfam" id="PF02668">
    <property type="entry name" value="TauD"/>
    <property type="match status" value="1"/>
</dbReference>
<dbReference type="PANTHER" id="PTHR10696:SF56">
    <property type="entry name" value="TAUD_TFDA-LIKE DOMAIN-CONTAINING PROTEIN"/>
    <property type="match status" value="1"/>
</dbReference>
<dbReference type="InterPro" id="IPR003819">
    <property type="entry name" value="TauD/TfdA-like"/>
</dbReference>
<evidence type="ECO:0000256" key="2">
    <source>
        <dbReference type="ARBA" id="ARBA00023002"/>
    </source>
</evidence>
<evidence type="ECO:0000256" key="4">
    <source>
        <dbReference type="ARBA" id="ARBA00023194"/>
    </source>
</evidence>
<evidence type="ECO:0000256" key="1">
    <source>
        <dbReference type="ARBA" id="ARBA00001954"/>
    </source>
</evidence>
<dbReference type="SUPFAM" id="SSF51197">
    <property type="entry name" value="Clavaminate synthase-like"/>
    <property type="match status" value="1"/>
</dbReference>
<comment type="cofactor">
    <cofactor evidence="1">
        <name>Fe(2+)</name>
        <dbReference type="ChEBI" id="CHEBI:29033"/>
    </cofactor>
</comment>
<organism evidence="6 7">
    <name type="scientific">Pseudonocardia eucalypti</name>
    <dbReference type="NCBI Taxonomy" id="648755"/>
    <lineage>
        <taxon>Bacteria</taxon>
        <taxon>Bacillati</taxon>
        <taxon>Actinomycetota</taxon>
        <taxon>Actinomycetes</taxon>
        <taxon>Pseudonocardiales</taxon>
        <taxon>Pseudonocardiaceae</taxon>
        <taxon>Pseudonocardia</taxon>
    </lineage>
</organism>
<reference evidence="7" key="1">
    <citation type="journal article" date="2019" name="Int. J. Syst. Evol. Microbiol.">
        <title>The Global Catalogue of Microorganisms (GCM) 10K type strain sequencing project: providing services to taxonomists for standard genome sequencing and annotation.</title>
        <authorList>
            <consortium name="The Broad Institute Genomics Platform"/>
            <consortium name="The Broad Institute Genome Sequencing Center for Infectious Disease"/>
            <person name="Wu L."/>
            <person name="Ma J."/>
        </authorList>
    </citation>
    <scope>NUCLEOTIDE SEQUENCE [LARGE SCALE GENOMIC DNA]</scope>
    <source>
        <strain evidence="7">JCM 18303</strain>
    </source>
</reference>
<dbReference type="InterPro" id="IPR042098">
    <property type="entry name" value="TauD-like_sf"/>
</dbReference>
<name>A0ABP9QU76_9PSEU</name>
<keyword evidence="4" id="KW-0045">Antibiotic biosynthesis</keyword>
<gene>
    <name evidence="6" type="ORF">GCM10023321_60520</name>
</gene>
<dbReference type="Proteomes" id="UP001428817">
    <property type="component" value="Unassembled WGS sequence"/>
</dbReference>
<protein>
    <recommendedName>
        <fullName evidence="5">TauD/TfdA-like domain-containing protein</fullName>
    </recommendedName>
</protein>
<dbReference type="RefSeq" id="WP_185059900.1">
    <property type="nucleotide sequence ID" value="NZ_BAABJP010000037.1"/>
</dbReference>